<organism evidence="6 7">
    <name type="scientific">Roseateles depolymerans</name>
    <dbReference type="NCBI Taxonomy" id="76731"/>
    <lineage>
        <taxon>Bacteria</taxon>
        <taxon>Pseudomonadati</taxon>
        <taxon>Pseudomonadota</taxon>
        <taxon>Betaproteobacteria</taxon>
        <taxon>Burkholderiales</taxon>
        <taxon>Sphaerotilaceae</taxon>
        <taxon>Roseateles</taxon>
    </lineage>
</organism>
<dbReference type="GO" id="GO:0016887">
    <property type="term" value="F:ATP hydrolysis activity"/>
    <property type="evidence" value="ECO:0007669"/>
    <property type="project" value="InterPro"/>
</dbReference>
<evidence type="ECO:0000256" key="4">
    <source>
        <dbReference type="ARBA" id="ARBA00022840"/>
    </source>
</evidence>
<dbReference type="InterPro" id="IPR003439">
    <property type="entry name" value="ABC_transporter-like_ATP-bd"/>
</dbReference>
<dbReference type="SUPFAM" id="SSF52540">
    <property type="entry name" value="P-loop containing nucleoside triphosphate hydrolases"/>
    <property type="match status" value="1"/>
</dbReference>
<dbReference type="PANTHER" id="PTHR43582">
    <property type="entry name" value="LINEARMYCIN RESISTANCE ATP-BINDING PROTEIN LNRL"/>
    <property type="match status" value="1"/>
</dbReference>
<dbReference type="Proteomes" id="UP000249633">
    <property type="component" value="Unassembled WGS sequence"/>
</dbReference>
<dbReference type="PROSITE" id="PS00211">
    <property type="entry name" value="ABC_TRANSPORTER_1"/>
    <property type="match status" value="1"/>
</dbReference>
<dbReference type="InterPro" id="IPR027417">
    <property type="entry name" value="P-loop_NTPase"/>
</dbReference>
<dbReference type="EMBL" id="QFOD01000021">
    <property type="protein sequence ID" value="PZP28706.1"/>
    <property type="molecule type" value="Genomic_DNA"/>
</dbReference>
<evidence type="ECO:0000313" key="7">
    <source>
        <dbReference type="Proteomes" id="UP000249633"/>
    </source>
</evidence>
<reference evidence="6 7" key="1">
    <citation type="submission" date="2017-08" db="EMBL/GenBank/DDBJ databases">
        <title>Infants hospitalized years apart are colonized by the same room-sourced microbial strains.</title>
        <authorList>
            <person name="Brooks B."/>
            <person name="Olm M.R."/>
            <person name="Firek B.A."/>
            <person name="Baker R."/>
            <person name="Thomas B.C."/>
            <person name="Morowitz M.J."/>
            <person name="Banfield J.F."/>
        </authorList>
    </citation>
    <scope>NUCLEOTIDE SEQUENCE [LARGE SCALE GENOMIC DNA]</scope>
    <source>
        <strain evidence="6">S2_012_000_R2_81</strain>
    </source>
</reference>
<proteinExistence type="predicted"/>
<name>A0A2W5F827_9BURK</name>
<dbReference type="InterPro" id="IPR003593">
    <property type="entry name" value="AAA+_ATPase"/>
</dbReference>
<keyword evidence="4 6" id="KW-0067">ATP-binding</keyword>
<keyword evidence="3" id="KW-0547">Nucleotide-binding</keyword>
<gene>
    <name evidence="6" type="ORF">DI603_18670</name>
</gene>
<evidence type="ECO:0000259" key="5">
    <source>
        <dbReference type="PROSITE" id="PS50893"/>
    </source>
</evidence>
<dbReference type="Pfam" id="PF00005">
    <property type="entry name" value="ABC_tran"/>
    <property type="match status" value="1"/>
</dbReference>
<dbReference type="Gene3D" id="3.40.50.300">
    <property type="entry name" value="P-loop containing nucleotide triphosphate hydrolases"/>
    <property type="match status" value="1"/>
</dbReference>
<dbReference type="SMART" id="SM00382">
    <property type="entry name" value="AAA"/>
    <property type="match status" value="1"/>
</dbReference>
<sequence length="312" mass="33076">MTDGQEAALRVSGLRKAYGARQAVADVAFELRPGEVLGLLGPNGAGKSTTVGMISGLTVPDAGQVQLRGGLSLAADEAAYKRRIGLVPQDIALFDELPARHNVELFGALYGLPAAQRRQRADAVLAQVGLLDRAADRPATFSGGMKRRLNIACALVHDPEVILLDEPTAGVDPQSRNAIFDHLEALKAAGKALIYTTHYMEEAERLADRIVIIDHGRVVASGTQADLFARLPAAQTLQLELDGEVADAALAGLAGVRRTGQRLELSVADIAADSAALLAELARRGVAVRRISSERATLEDVFLALTGRQLRD</sequence>
<evidence type="ECO:0000256" key="2">
    <source>
        <dbReference type="ARBA" id="ARBA00022475"/>
    </source>
</evidence>
<protein>
    <submittedName>
        <fullName evidence="6">ABC transporter ATP-binding protein</fullName>
    </submittedName>
</protein>
<comment type="caution">
    <text evidence="6">The sequence shown here is derived from an EMBL/GenBank/DDBJ whole genome shotgun (WGS) entry which is preliminary data.</text>
</comment>
<evidence type="ECO:0000256" key="1">
    <source>
        <dbReference type="ARBA" id="ARBA00022448"/>
    </source>
</evidence>
<keyword evidence="2" id="KW-1003">Cell membrane</keyword>
<dbReference type="Pfam" id="PF13732">
    <property type="entry name" value="DrrA1-3_C"/>
    <property type="match status" value="1"/>
</dbReference>
<accession>A0A2W5F827</accession>
<dbReference type="InterPro" id="IPR025302">
    <property type="entry name" value="DrrA1/2-like_C"/>
</dbReference>
<dbReference type="AlphaFoldDB" id="A0A2W5F827"/>
<dbReference type="GO" id="GO:0005524">
    <property type="term" value="F:ATP binding"/>
    <property type="evidence" value="ECO:0007669"/>
    <property type="project" value="UniProtKB-KW"/>
</dbReference>
<dbReference type="PROSITE" id="PS50893">
    <property type="entry name" value="ABC_TRANSPORTER_2"/>
    <property type="match status" value="1"/>
</dbReference>
<dbReference type="PANTHER" id="PTHR43582:SF2">
    <property type="entry name" value="LINEARMYCIN RESISTANCE ATP-BINDING PROTEIN LNRL"/>
    <property type="match status" value="1"/>
</dbReference>
<keyword evidence="1" id="KW-0813">Transport</keyword>
<evidence type="ECO:0000256" key="3">
    <source>
        <dbReference type="ARBA" id="ARBA00022741"/>
    </source>
</evidence>
<dbReference type="InterPro" id="IPR017871">
    <property type="entry name" value="ABC_transporter-like_CS"/>
</dbReference>
<evidence type="ECO:0000313" key="6">
    <source>
        <dbReference type="EMBL" id="PZP28706.1"/>
    </source>
</evidence>
<feature type="domain" description="ABC transporter" evidence="5">
    <location>
        <begin position="9"/>
        <end position="240"/>
    </location>
</feature>
<keyword evidence="2" id="KW-0472">Membrane</keyword>